<proteinExistence type="predicted"/>
<feature type="transmembrane region" description="Helical" evidence="1">
    <location>
        <begin position="93"/>
        <end position="109"/>
    </location>
</feature>
<dbReference type="Proteomes" id="UP001186104">
    <property type="component" value="Unassembled WGS sequence"/>
</dbReference>
<keyword evidence="1" id="KW-0812">Transmembrane</keyword>
<gene>
    <name evidence="2" type="ORF">R3P93_17795</name>
</gene>
<feature type="transmembrane region" description="Helical" evidence="1">
    <location>
        <begin position="298"/>
        <end position="319"/>
    </location>
</feature>
<sequence length="474" mass="50869">MTMYALARRWDRHRAAVVLGLKLCGAAFVVFFFAVMGSSLSYQMYIVFLFVLMAAIAWRPKTSLVVAALITCFGAFVRRILAEDGRIDADPLVLLPVLLAVVALLYADKKYDGPRDIWQRLVYVTVGVFVLANFAHKLFAVPSLFTLIVQCSMLLIVVQVRGGRLPDVWDTVERLLPIIGTVVAAYGIAQFFLLFEWDRLWMLSSKLNSIGQPFVQQLRVFGTAESPASFSAVLSAALLAAIARIRATKNLATQVFLLSGMGAMAFALVLTGVRSALLGLAAALAWMAISGRGGVSRVVPVGIAVAAGYLVVTVVGRFGDDSSILNANRLTEFDASTDGSAQTRLKLLQLAPEAMLYPLGKGGIAGGGTVNLDNMFVDVLFKAGPFVAIAVVALFVKVMIDALSIRLDPSATGASSVAVFFVVFSLSLNPFATANGLIGALAFGSVMRTAWLARRKKSDQQRTMKNLTAVEVPT</sequence>
<dbReference type="RefSeq" id="WP_317533605.1">
    <property type="nucleotide sequence ID" value="NZ_JAWLKF010000010.1"/>
</dbReference>
<evidence type="ECO:0000313" key="3">
    <source>
        <dbReference type="Proteomes" id="UP001186104"/>
    </source>
</evidence>
<feature type="transmembrane region" description="Helical" evidence="1">
    <location>
        <begin position="379"/>
        <end position="399"/>
    </location>
</feature>
<feature type="transmembrane region" description="Helical" evidence="1">
    <location>
        <begin position="175"/>
        <end position="195"/>
    </location>
</feature>
<organism evidence="2 3">
    <name type="scientific">Rhodococcus cerastii</name>
    <dbReference type="NCBI Taxonomy" id="908616"/>
    <lineage>
        <taxon>Bacteria</taxon>
        <taxon>Bacillati</taxon>
        <taxon>Actinomycetota</taxon>
        <taxon>Actinomycetes</taxon>
        <taxon>Mycobacteriales</taxon>
        <taxon>Nocardiaceae</taxon>
        <taxon>Rhodococcus</taxon>
    </lineage>
</organism>
<feature type="transmembrane region" description="Helical" evidence="1">
    <location>
        <begin position="145"/>
        <end position="163"/>
    </location>
</feature>
<keyword evidence="1" id="KW-0472">Membrane</keyword>
<feature type="transmembrane region" description="Helical" evidence="1">
    <location>
        <begin position="252"/>
        <end position="269"/>
    </location>
</feature>
<keyword evidence="1" id="KW-1133">Transmembrane helix</keyword>
<dbReference type="EMBL" id="JAWLKF010000010">
    <property type="protein sequence ID" value="MDV6304417.1"/>
    <property type="molecule type" value="Genomic_DNA"/>
</dbReference>
<keyword evidence="3" id="KW-1185">Reference proteome</keyword>
<reference evidence="2 3" key="1">
    <citation type="submission" date="2023-10" db="EMBL/GenBank/DDBJ databases">
        <title>Development of a sustainable strategy for remediation of hydrocarbon-contaminated territories based on the waste exchange concept.</title>
        <authorList>
            <person name="Krivoruchko A."/>
        </authorList>
    </citation>
    <scope>NUCLEOTIDE SEQUENCE [LARGE SCALE GENOMIC DNA]</scope>
    <source>
        <strain evidence="2 3">IEGM 1327</strain>
    </source>
</reference>
<comment type="caution">
    <text evidence="2">The sequence shown here is derived from an EMBL/GenBank/DDBJ whole genome shotgun (WGS) entry which is preliminary data.</text>
</comment>
<feature type="transmembrane region" description="Helical" evidence="1">
    <location>
        <begin position="434"/>
        <end position="453"/>
    </location>
</feature>
<feature type="transmembrane region" description="Helical" evidence="1">
    <location>
        <begin position="15"/>
        <end position="34"/>
    </location>
</feature>
<feature type="transmembrane region" description="Helical" evidence="1">
    <location>
        <begin position="64"/>
        <end position="81"/>
    </location>
</feature>
<evidence type="ECO:0000256" key="1">
    <source>
        <dbReference type="SAM" id="Phobius"/>
    </source>
</evidence>
<protein>
    <submittedName>
        <fullName evidence="2">Uncharacterized protein</fullName>
    </submittedName>
</protein>
<feature type="transmembrane region" description="Helical" evidence="1">
    <location>
        <begin position="121"/>
        <end position="139"/>
    </location>
</feature>
<evidence type="ECO:0000313" key="2">
    <source>
        <dbReference type="EMBL" id="MDV6304417.1"/>
    </source>
</evidence>
<accession>A0ABU4D3Y5</accession>
<name>A0ABU4D3Y5_9NOCA</name>